<accession>A0A5D0MG69</accession>
<dbReference type="Pfam" id="PF03706">
    <property type="entry name" value="LPG_synthase_TM"/>
    <property type="match status" value="1"/>
</dbReference>
<organism evidence="7 8">
    <name type="scientific">Candidatus Mcinerneyibacterium aminivorans</name>
    <dbReference type="NCBI Taxonomy" id="2703815"/>
    <lineage>
        <taxon>Bacteria</taxon>
        <taxon>Candidatus Macinerneyibacteriota</taxon>
        <taxon>Candidatus Mcinerneyibacteria</taxon>
        <taxon>Candidatus Mcinerneyibacteriales</taxon>
        <taxon>Candidatus Mcinerneyibacteriaceae</taxon>
        <taxon>Candidatus Mcinerneyibacterium</taxon>
    </lineage>
</organism>
<dbReference type="PANTHER" id="PTHR40277">
    <property type="entry name" value="BLL5419 PROTEIN"/>
    <property type="match status" value="1"/>
</dbReference>
<feature type="transmembrane region" description="Helical" evidence="6">
    <location>
        <begin position="123"/>
        <end position="144"/>
    </location>
</feature>
<evidence type="ECO:0000256" key="1">
    <source>
        <dbReference type="ARBA" id="ARBA00004651"/>
    </source>
</evidence>
<evidence type="ECO:0008006" key="9">
    <source>
        <dbReference type="Google" id="ProtNLM"/>
    </source>
</evidence>
<sequence>MKKKYTKIISFFLKALILIAFIYYLSIRIEPNKLIKYLKDIKLSLFFIAVLLFILGKSLNILKWRFIVKRNTDATNYEIIASMFGGYTLSIITPGRLGEMGRFLFIKNVDSREIISYTALDKIFNITINVFLGLFIFIFFPLQYSTILKIIVFFIAFVIFAIIICYIFIPKRIYYLLMKVPYLRKKKNKKFIKILKESNIKDNFLIFLFSISTYFFFLVEFVFLSLAFNLNAYAVAAKAFMVSLFLKTVLPITIAEWGIKEISLMEYFSLEGFSSEIALAAAFFLYLINIILPSIVGLFFVLKEGVYNGRKDK</sequence>
<evidence type="ECO:0000313" key="8">
    <source>
        <dbReference type="Proteomes" id="UP000324143"/>
    </source>
</evidence>
<feature type="transmembrane region" description="Helical" evidence="6">
    <location>
        <begin position="12"/>
        <end position="29"/>
    </location>
</feature>
<evidence type="ECO:0000256" key="5">
    <source>
        <dbReference type="ARBA" id="ARBA00023136"/>
    </source>
</evidence>
<feature type="transmembrane region" description="Helical" evidence="6">
    <location>
        <begin position="150"/>
        <end position="169"/>
    </location>
</feature>
<evidence type="ECO:0000256" key="6">
    <source>
        <dbReference type="SAM" id="Phobius"/>
    </source>
</evidence>
<evidence type="ECO:0000313" key="7">
    <source>
        <dbReference type="EMBL" id="TYB30895.1"/>
    </source>
</evidence>
<proteinExistence type="predicted"/>
<comment type="caution">
    <text evidence="7">The sequence shown here is derived from an EMBL/GenBank/DDBJ whole genome shotgun (WGS) entry which is preliminary data.</text>
</comment>
<keyword evidence="2" id="KW-1003">Cell membrane</keyword>
<keyword evidence="8" id="KW-1185">Reference proteome</keyword>
<feature type="transmembrane region" description="Helical" evidence="6">
    <location>
        <begin position="279"/>
        <end position="302"/>
    </location>
</feature>
<feature type="transmembrane region" description="Helical" evidence="6">
    <location>
        <begin position="41"/>
        <end position="62"/>
    </location>
</feature>
<evidence type="ECO:0000256" key="4">
    <source>
        <dbReference type="ARBA" id="ARBA00022989"/>
    </source>
</evidence>
<feature type="transmembrane region" description="Helical" evidence="6">
    <location>
        <begin position="240"/>
        <end position="259"/>
    </location>
</feature>
<dbReference type="GO" id="GO:0005886">
    <property type="term" value="C:plasma membrane"/>
    <property type="evidence" value="ECO:0007669"/>
    <property type="project" value="UniProtKB-SubCell"/>
</dbReference>
<evidence type="ECO:0000256" key="3">
    <source>
        <dbReference type="ARBA" id="ARBA00022692"/>
    </source>
</evidence>
<comment type="subcellular location">
    <subcellularLocation>
        <location evidence="1">Cell membrane</location>
        <topology evidence="1">Multi-pass membrane protein</topology>
    </subcellularLocation>
</comment>
<keyword evidence="3 6" id="KW-0812">Transmembrane</keyword>
<gene>
    <name evidence="7" type="ORF">FXF47_06850</name>
</gene>
<dbReference type="PANTHER" id="PTHR40277:SF1">
    <property type="entry name" value="BLL5419 PROTEIN"/>
    <property type="match status" value="1"/>
</dbReference>
<keyword evidence="5 6" id="KW-0472">Membrane</keyword>
<dbReference type="InterPro" id="IPR022791">
    <property type="entry name" value="L-PG_synthase/AglD"/>
</dbReference>
<keyword evidence="4 6" id="KW-1133">Transmembrane helix</keyword>
<dbReference type="Proteomes" id="UP000324143">
    <property type="component" value="Unassembled WGS sequence"/>
</dbReference>
<feature type="transmembrane region" description="Helical" evidence="6">
    <location>
        <begin position="204"/>
        <end position="228"/>
    </location>
</feature>
<reference evidence="7" key="1">
    <citation type="submission" date="2019-08" db="EMBL/GenBank/DDBJ databases">
        <title>Genomic characterization of a novel candidate phylum (ARYD3) from a high temperature, high salinity tertiary oil reservoir in north central Oklahoma, USA.</title>
        <authorList>
            <person name="Youssef N.H."/>
            <person name="Yadav A."/>
            <person name="Elshahed M.S."/>
        </authorList>
    </citation>
    <scope>NUCLEOTIDE SEQUENCE [LARGE SCALE GENOMIC DNA]</scope>
    <source>
        <strain evidence="7">ARYD3</strain>
    </source>
</reference>
<protein>
    <recommendedName>
        <fullName evidence="9">Flippase-like domain-containing protein</fullName>
    </recommendedName>
</protein>
<name>A0A5D0MG69_9BACT</name>
<dbReference type="AlphaFoldDB" id="A0A5D0MG69"/>
<dbReference type="EMBL" id="VSIX01000065">
    <property type="protein sequence ID" value="TYB30895.1"/>
    <property type="molecule type" value="Genomic_DNA"/>
</dbReference>
<evidence type="ECO:0000256" key="2">
    <source>
        <dbReference type="ARBA" id="ARBA00022475"/>
    </source>
</evidence>